<accession>A0A482WT28</accession>
<sequence>MVVLENLDELSRAQEPPIAAAPQTIIPQLPGHRNTMKLLPKRFINIHQWLSPLSAKSLKESVVRRNFDITLELRVDQLITPRFTLILDSERSNFQQDFRHTLVEEMLAGRFSHPGVIQRFEEVVGGGRIVWGTACCHAIATPPQWALGLRRARHVPDPNLEKEHHRMINSKEEDCSK</sequence>
<dbReference type="Proteomes" id="UP000291343">
    <property type="component" value="Unassembled WGS sequence"/>
</dbReference>
<gene>
    <name evidence="2" type="ORF">LSTR_LSTR012332</name>
</gene>
<evidence type="ECO:0000313" key="2">
    <source>
        <dbReference type="EMBL" id="RZF36653.1"/>
    </source>
</evidence>
<proteinExistence type="predicted"/>
<dbReference type="OrthoDB" id="6630819at2759"/>
<evidence type="ECO:0000313" key="3">
    <source>
        <dbReference type="Proteomes" id="UP000291343"/>
    </source>
</evidence>
<feature type="region of interest" description="Disordered" evidence="1">
    <location>
        <begin position="158"/>
        <end position="177"/>
    </location>
</feature>
<dbReference type="AlphaFoldDB" id="A0A482WT28"/>
<evidence type="ECO:0000256" key="1">
    <source>
        <dbReference type="SAM" id="MobiDB-lite"/>
    </source>
</evidence>
<dbReference type="InParanoid" id="A0A482WT28"/>
<reference evidence="2 3" key="1">
    <citation type="journal article" date="2017" name="Gigascience">
        <title>Genome sequence of the small brown planthopper, Laodelphax striatellus.</title>
        <authorList>
            <person name="Zhu J."/>
            <person name="Jiang F."/>
            <person name="Wang X."/>
            <person name="Yang P."/>
            <person name="Bao Y."/>
            <person name="Zhao W."/>
            <person name="Wang W."/>
            <person name="Lu H."/>
            <person name="Wang Q."/>
            <person name="Cui N."/>
            <person name="Li J."/>
            <person name="Chen X."/>
            <person name="Luo L."/>
            <person name="Yu J."/>
            <person name="Kang L."/>
            <person name="Cui F."/>
        </authorList>
    </citation>
    <scope>NUCLEOTIDE SEQUENCE [LARGE SCALE GENOMIC DNA]</scope>
    <source>
        <strain evidence="2">Lst14</strain>
    </source>
</reference>
<dbReference type="EMBL" id="QKKF02026118">
    <property type="protein sequence ID" value="RZF36653.1"/>
    <property type="molecule type" value="Genomic_DNA"/>
</dbReference>
<comment type="caution">
    <text evidence="2">The sequence shown here is derived from an EMBL/GenBank/DDBJ whole genome shotgun (WGS) entry which is preliminary data.</text>
</comment>
<keyword evidence="3" id="KW-1185">Reference proteome</keyword>
<name>A0A482WT28_LAOST</name>
<protein>
    <submittedName>
        <fullName evidence="2">Uncharacterized protein</fullName>
    </submittedName>
</protein>
<organism evidence="2 3">
    <name type="scientific">Laodelphax striatellus</name>
    <name type="common">Small brown planthopper</name>
    <name type="synonym">Delphax striatella</name>
    <dbReference type="NCBI Taxonomy" id="195883"/>
    <lineage>
        <taxon>Eukaryota</taxon>
        <taxon>Metazoa</taxon>
        <taxon>Ecdysozoa</taxon>
        <taxon>Arthropoda</taxon>
        <taxon>Hexapoda</taxon>
        <taxon>Insecta</taxon>
        <taxon>Pterygota</taxon>
        <taxon>Neoptera</taxon>
        <taxon>Paraneoptera</taxon>
        <taxon>Hemiptera</taxon>
        <taxon>Auchenorrhyncha</taxon>
        <taxon>Fulgoroidea</taxon>
        <taxon>Delphacidae</taxon>
        <taxon>Criomorphinae</taxon>
        <taxon>Laodelphax</taxon>
    </lineage>
</organism>